<feature type="compositionally biased region" description="Gly residues" evidence="1">
    <location>
        <begin position="141"/>
        <end position="153"/>
    </location>
</feature>
<organism evidence="2 3">
    <name type="scientific">Coccidioides immitis RMSCC 2394</name>
    <dbReference type="NCBI Taxonomy" id="404692"/>
    <lineage>
        <taxon>Eukaryota</taxon>
        <taxon>Fungi</taxon>
        <taxon>Dikarya</taxon>
        <taxon>Ascomycota</taxon>
        <taxon>Pezizomycotina</taxon>
        <taxon>Eurotiomycetes</taxon>
        <taxon>Eurotiomycetidae</taxon>
        <taxon>Onygenales</taxon>
        <taxon>Onygenaceae</taxon>
        <taxon>Coccidioides</taxon>
    </lineage>
</organism>
<dbReference type="EMBL" id="DS028099">
    <property type="protein sequence ID" value="KMP09577.1"/>
    <property type="molecule type" value="Genomic_DNA"/>
</dbReference>
<proteinExistence type="predicted"/>
<protein>
    <submittedName>
        <fullName evidence="2">Uncharacterized protein</fullName>
    </submittedName>
</protein>
<dbReference type="AlphaFoldDB" id="A0A0J7BH32"/>
<evidence type="ECO:0000313" key="3">
    <source>
        <dbReference type="Proteomes" id="UP000054565"/>
    </source>
</evidence>
<reference evidence="3" key="1">
    <citation type="journal article" date="2010" name="Genome Res.">
        <title>Population genomic sequencing of Coccidioides fungi reveals recent hybridization and transposon control.</title>
        <authorList>
            <person name="Neafsey D.E."/>
            <person name="Barker B.M."/>
            <person name="Sharpton T.J."/>
            <person name="Stajich J.E."/>
            <person name="Park D.J."/>
            <person name="Whiston E."/>
            <person name="Hung C.-Y."/>
            <person name="McMahan C."/>
            <person name="White J."/>
            <person name="Sykes S."/>
            <person name="Heiman D."/>
            <person name="Young S."/>
            <person name="Zeng Q."/>
            <person name="Abouelleil A."/>
            <person name="Aftuck L."/>
            <person name="Bessette D."/>
            <person name="Brown A."/>
            <person name="FitzGerald M."/>
            <person name="Lui A."/>
            <person name="Macdonald J.P."/>
            <person name="Priest M."/>
            <person name="Orbach M.J."/>
            <person name="Galgiani J.N."/>
            <person name="Kirkland T.N."/>
            <person name="Cole G.T."/>
            <person name="Birren B.W."/>
            <person name="Henn M.R."/>
            <person name="Taylor J.W."/>
            <person name="Rounsley S.D."/>
        </authorList>
    </citation>
    <scope>NUCLEOTIDE SEQUENCE [LARGE SCALE GENOMIC DNA]</scope>
    <source>
        <strain evidence="3">RMSCC 2394</strain>
    </source>
</reference>
<feature type="compositionally biased region" description="Polar residues" evidence="1">
    <location>
        <begin position="174"/>
        <end position="191"/>
    </location>
</feature>
<evidence type="ECO:0000313" key="2">
    <source>
        <dbReference type="EMBL" id="KMP09577.1"/>
    </source>
</evidence>
<accession>A0A0J7BH32</accession>
<feature type="region of interest" description="Disordered" evidence="1">
    <location>
        <begin position="126"/>
        <end position="211"/>
    </location>
</feature>
<evidence type="ECO:0000256" key="1">
    <source>
        <dbReference type="SAM" id="MobiDB-lite"/>
    </source>
</evidence>
<dbReference type="Proteomes" id="UP000054565">
    <property type="component" value="Unassembled WGS sequence"/>
</dbReference>
<name>A0A0J7BH32_COCIT</name>
<sequence length="211" mass="22932">MSRLRNGKMKCVRCATGKVHRQEARVSLADLTGEAGRAPVYSNEEYGQEESACASGARSERLDKGPTSFASVVAAGSRSRLGLMRVWRVHRILMWGRKCEKGGIAVRWGKLYTEDRAAIKSEMGGMKQTRANGERSINFPGGRGSKVGRGEVGPGTKTEGKRRETHETRHTDGSFMTQQDIAGSTVSNLKVKTTREGEGADGAGKLGDEDW</sequence>
<gene>
    <name evidence="2" type="ORF">CIRG_09747</name>
</gene>
<feature type="compositionally biased region" description="Basic and acidic residues" evidence="1">
    <location>
        <begin position="158"/>
        <end position="172"/>
    </location>
</feature>